<accession>A0A845UR00</accession>
<reference evidence="1" key="1">
    <citation type="submission" date="2019-11" db="EMBL/GenBank/DDBJ databases">
        <title>Acidithiobacillus ferrianus sp. nov.: a facultatively anaerobic and extremely acidophilic chemolithoautotroph.</title>
        <authorList>
            <person name="Norris P.R."/>
            <person name="Falagan C."/>
            <person name="Moya-Beltran A."/>
            <person name="Castro M."/>
            <person name="Quatrini R."/>
            <person name="Johnson D.B."/>
        </authorList>
    </citation>
    <scope>NUCLEOTIDE SEQUENCE [LARGE SCALE GENOMIC DNA]</scope>
    <source>
        <strain evidence="1">MG</strain>
    </source>
</reference>
<name>A0A845UR00_9PROT</name>
<proteinExistence type="predicted"/>
<dbReference type="RefSeq" id="WP_163099455.1">
    <property type="nucleotide sequence ID" value="NZ_CP127523.1"/>
</dbReference>
<dbReference type="EMBL" id="WNJL01000050">
    <property type="protein sequence ID" value="NDU43918.1"/>
    <property type="molecule type" value="Genomic_DNA"/>
</dbReference>
<comment type="caution">
    <text evidence="1">The sequence shown here is derived from an EMBL/GenBank/DDBJ whole genome shotgun (WGS) entry which is preliminary data.</text>
</comment>
<dbReference type="PROSITE" id="PS51257">
    <property type="entry name" value="PROKAR_LIPOPROTEIN"/>
    <property type="match status" value="1"/>
</dbReference>
<evidence type="ECO:0000313" key="1">
    <source>
        <dbReference type="EMBL" id="NDU43918.1"/>
    </source>
</evidence>
<protein>
    <submittedName>
        <fullName evidence="1">Outer membrane protein assembly factor BamC</fullName>
    </submittedName>
</protein>
<dbReference type="AlphaFoldDB" id="A0A845UR00"/>
<sequence length="376" mass="40961">MRRYVTLAVVASLGLGGCSYIPFFHSNNGPKYDDAKAMKPLAVPPNLLAEVPQPGVTIPGGAVTPSEIPTAKTASGYGLFQPHEASGQQPLEEKTLPGVSAQILGTGADLRMRTTAKPVQIWAALKAVLAADKIPVARFSPEQGELVTHWRDFRSGLAFVLGNTVAPTHREKYTFHLSSGDHGVEWLSIQQERIWNDPNGSSVTDWKHVPADADHSRQIMEAVQKRLSQESVLAEMPKIKVTRYRDDRGPYLVLDAAPAKAQPAVQAALQELGYPVDGEGMGVWRVQVQEGRAQAARKRGFLGGILHRTWDSIQAIWSNPQKRKPLSVQVKLLRMKNDAGSVLETVPGVGKEASKWSVEILDRLQSALSPKPGDNT</sequence>
<organism evidence="1">
    <name type="scientific">Acidithiobacillus ferrianus</name>
    <dbReference type="NCBI Taxonomy" id="2678518"/>
    <lineage>
        <taxon>Bacteria</taxon>
        <taxon>Pseudomonadati</taxon>
        <taxon>Pseudomonadota</taxon>
        <taxon>Acidithiobacillia</taxon>
        <taxon>Acidithiobacillales</taxon>
        <taxon>Acidithiobacillaceae</taxon>
        <taxon>Acidithiobacillus</taxon>
    </lineage>
</organism>
<gene>
    <name evidence="1" type="primary">bamC</name>
    <name evidence="1" type="ORF">GL267_15165</name>
</gene>